<dbReference type="InterPro" id="IPR011330">
    <property type="entry name" value="Glyco_hydro/deAcase_b/a-brl"/>
</dbReference>
<evidence type="ECO:0000259" key="5">
    <source>
        <dbReference type="SMART" id="SM00872"/>
    </source>
</evidence>
<comment type="similarity">
    <text evidence="1">Belongs to the glycosyl hydrolase 38 family.</text>
</comment>
<dbReference type="GO" id="GO:0004559">
    <property type="term" value="F:alpha-mannosidase activity"/>
    <property type="evidence" value="ECO:0007669"/>
    <property type="project" value="InterPro"/>
</dbReference>
<evidence type="ECO:0000256" key="2">
    <source>
        <dbReference type="ARBA" id="ARBA00022723"/>
    </source>
</evidence>
<evidence type="ECO:0000256" key="4">
    <source>
        <dbReference type="ARBA" id="ARBA00023295"/>
    </source>
</evidence>
<dbReference type="GO" id="GO:0006013">
    <property type="term" value="P:mannose metabolic process"/>
    <property type="evidence" value="ECO:0007669"/>
    <property type="project" value="InterPro"/>
</dbReference>
<feature type="domain" description="Glycoside hydrolase family 38 central" evidence="5">
    <location>
        <begin position="522"/>
        <end position="593"/>
    </location>
</feature>
<dbReference type="InterPro" id="IPR028995">
    <property type="entry name" value="Glyco_hydro_57/38_cen_sf"/>
</dbReference>
<keyword evidence="3" id="KW-0378">Hydrolase</keyword>
<dbReference type="Pfam" id="PF01074">
    <property type="entry name" value="Glyco_hydro_38N"/>
    <property type="match status" value="1"/>
</dbReference>
<dbReference type="Gene3D" id="2.70.98.30">
    <property type="entry name" value="Golgi alpha-mannosidase II, domain 4"/>
    <property type="match status" value="1"/>
</dbReference>
<dbReference type="GO" id="GO:0046872">
    <property type="term" value="F:metal ion binding"/>
    <property type="evidence" value="ECO:0007669"/>
    <property type="project" value="UniProtKB-KW"/>
</dbReference>
<dbReference type="SUPFAM" id="SSF88713">
    <property type="entry name" value="Glycoside hydrolase/deacetylase"/>
    <property type="match status" value="1"/>
</dbReference>
<dbReference type="Pfam" id="PF09261">
    <property type="entry name" value="Alpha-mann_mid"/>
    <property type="match status" value="1"/>
</dbReference>
<keyword evidence="4" id="KW-0326">Glycosidase</keyword>
<dbReference type="SMART" id="SM00872">
    <property type="entry name" value="Alpha-mann_mid"/>
    <property type="match status" value="1"/>
</dbReference>
<dbReference type="GO" id="GO:0030246">
    <property type="term" value="F:carbohydrate binding"/>
    <property type="evidence" value="ECO:0007669"/>
    <property type="project" value="InterPro"/>
</dbReference>
<dbReference type="InterPro" id="IPR000602">
    <property type="entry name" value="Glyco_hydro_38_N"/>
</dbReference>
<dbReference type="SUPFAM" id="SSF88688">
    <property type="entry name" value="Families 57/38 glycoside transferase middle domain"/>
    <property type="match status" value="1"/>
</dbReference>
<dbReference type="InterPro" id="IPR041147">
    <property type="entry name" value="GH38_C"/>
</dbReference>
<dbReference type="RefSeq" id="WP_159806530.1">
    <property type="nucleotide sequence ID" value="NZ_BLJE01000002.1"/>
</dbReference>
<evidence type="ECO:0000256" key="1">
    <source>
        <dbReference type="ARBA" id="ARBA00009792"/>
    </source>
</evidence>
<dbReference type="AlphaFoldDB" id="A0A6N6JG73"/>
<dbReference type="FunFam" id="2.70.98.30:FF:000001">
    <property type="entry name" value="alpha-mannosidase 2C1 isoform X2"/>
    <property type="match status" value="1"/>
</dbReference>
<dbReference type="InterPro" id="IPR037094">
    <property type="entry name" value="Glyco_hydro_38_cen_sf"/>
</dbReference>
<organism evidence="6 7">
    <name type="scientific">Litoreibacter roseus</name>
    <dbReference type="NCBI Taxonomy" id="2601869"/>
    <lineage>
        <taxon>Bacteria</taxon>
        <taxon>Pseudomonadati</taxon>
        <taxon>Pseudomonadota</taxon>
        <taxon>Alphaproteobacteria</taxon>
        <taxon>Rhodobacterales</taxon>
        <taxon>Roseobacteraceae</taxon>
        <taxon>Litoreibacter</taxon>
    </lineage>
</organism>
<dbReference type="InterPro" id="IPR011682">
    <property type="entry name" value="Glyco_hydro_38_C"/>
</dbReference>
<keyword evidence="2" id="KW-0479">Metal-binding</keyword>
<dbReference type="EMBL" id="BLJE01000002">
    <property type="protein sequence ID" value="GFE64967.1"/>
    <property type="molecule type" value="Genomic_DNA"/>
</dbReference>
<dbReference type="Proteomes" id="UP000436822">
    <property type="component" value="Unassembled WGS sequence"/>
</dbReference>
<dbReference type="PANTHER" id="PTHR46017:SF1">
    <property type="entry name" value="ALPHA-MANNOSIDASE 2C1"/>
    <property type="match status" value="1"/>
</dbReference>
<reference evidence="6 7" key="1">
    <citation type="submission" date="2019-12" db="EMBL/GenBank/DDBJ databases">
        <title>Litoreibacter badius sp. nov., a novel bacteriochlorophyll a-containing bacterium in the genus Litoreibacter.</title>
        <authorList>
            <person name="Kanamuro M."/>
            <person name="Takabe Y."/>
            <person name="Mori K."/>
            <person name="Takaichi S."/>
            <person name="Hanada S."/>
        </authorList>
    </citation>
    <scope>NUCLEOTIDE SEQUENCE [LARGE SCALE GENOMIC DNA]</scope>
    <source>
        <strain evidence="6 7">K6</strain>
    </source>
</reference>
<dbReference type="InterPro" id="IPR027291">
    <property type="entry name" value="Glyco_hydro_38_N_sf"/>
</dbReference>
<dbReference type="GO" id="GO:0009313">
    <property type="term" value="P:oligosaccharide catabolic process"/>
    <property type="evidence" value="ECO:0007669"/>
    <property type="project" value="TreeGrafter"/>
</dbReference>
<proteinExistence type="inferred from homology"/>
<dbReference type="PANTHER" id="PTHR46017">
    <property type="entry name" value="ALPHA-MANNOSIDASE 2C1"/>
    <property type="match status" value="1"/>
</dbReference>
<protein>
    <submittedName>
        <fullName evidence="6">Alpha-mannosidase</fullName>
    </submittedName>
</protein>
<dbReference type="OrthoDB" id="9772207at2"/>
<dbReference type="Pfam" id="PF17677">
    <property type="entry name" value="Glyco_hydro38C2"/>
    <property type="match status" value="1"/>
</dbReference>
<dbReference type="Gene3D" id="1.20.1270.50">
    <property type="entry name" value="Glycoside hydrolase family 38, central domain"/>
    <property type="match status" value="1"/>
</dbReference>
<dbReference type="Pfam" id="PF07748">
    <property type="entry name" value="Glyco_hydro_38C"/>
    <property type="match status" value="1"/>
</dbReference>
<dbReference type="CDD" id="cd10789">
    <property type="entry name" value="GH38N_AMII_ER_cytosolic"/>
    <property type="match status" value="1"/>
</dbReference>
<gene>
    <name evidence="6" type="ORF">KIN_20410</name>
</gene>
<accession>A0A6N6JG73</accession>
<comment type="caution">
    <text evidence="6">The sequence shown here is derived from an EMBL/GenBank/DDBJ whole genome shotgun (WGS) entry which is preliminary data.</text>
</comment>
<evidence type="ECO:0000313" key="6">
    <source>
        <dbReference type="EMBL" id="GFE64967.1"/>
    </source>
</evidence>
<dbReference type="InterPro" id="IPR015341">
    <property type="entry name" value="Glyco_hydro_38_cen"/>
</dbReference>
<dbReference type="Gene3D" id="3.20.110.10">
    <property type="entry name" value="Glycoside hydrolase 38, N terminal domain"/>
    <property type="match status" value="1"/>
</dbReference>
<evidence type="ECO:0000313" key="7">
    <source>
        <dbReference type="Proteomes" id="UP000436822"/>
    </source>
</evidence>
<sequence length="1026" mass="114892">MNHKLRFTSAKIAQRIALIEPMAHAKRQPIDPFRMLTLPDAKADPPLDADFSDWDEIPHESYWGGANVNFLMMSEFQVPDGWDPDHLALHLPLGVFGDIFNHPEALVHIDGRSIGSADRYHHTIALSHKLADGKPHRLGLHGWTGHTNWPPDAESRAKLFMGVPRLIQRHQPTVDFIRLARCVWETVNVLTDEAPERDALLDALDRTFLRLDTHDPMGAAFYDTVPPALEMLQQGIAEAGAPLDVTLHGIGHAHMDIAYLWPISQIRRKNARTYSNVLRLMDRDPEFRFSHSQPQLYAMTAEDHPGIFERMRARIAEGRWEVMGGMWVEPDLNMPGPEALVRQLVLGRRYFMEQFGDVETPVLWLPDTFGFPGQIPQLMKQAGLRWFVTNKLNWNQINRVPSSTHWWDGLDGSRVLAHILTTPRQVQYLPFPTNYKSDLTASEVLGTWTNSTAQDHVQHLPICFGYGDGGGGPTEELLAKARAYQRMPGMPRMRHSNVRETFETIEASAQDLPVWRGEHYMEGHRGVLTSQAWIKRANRKSERALHEVEALAAMAGIQPNLTRAWQLLCLNQFHDILTGTSIPEVFDDARLDHAEIGEIAEGFAHDLSGRLVEPGADAMTILNTAPLAADRLAVVTADAPLPGQDTRDGRLVYLPDLPAYSISDASTVAAQPPEGLSIKLTADGAVMENALIRVEIDGNGQLARVYDKSADREVLAAGQRGNQLQSFEDRPICWDAWDIDPFFEERMEVIEGNTTLTIIETGPLRACLQINTTWRQSTIRQDIRLYAHSKRMDFVTAVDWHQSHILLKVAFPVSVSSSRATYDIQWGRIERSTARDSSFDYARFEVPAQKWADLSADGYGVALLNDCKYGYDTHKNMLRLSLIKSATMPDPTADQGSHMFTYSLLPHAGEALDEVEAHAYDLNTPIRCVPGVPVQSGPFVSSDDPSVIIETLKPADDGAGMVVRVFESAGQRCKTILRFAEPVTRARFCDLLEAEEQDATVDQGRVSLDLSPFQIVTLKVEIKPAS</sequence>
<evidence type="ECO:0000256" key="3">
    <source>
        <dbReference type="ARBA" id="ARBA00022801"/>
    </source>
</evidence>
<dbReference type="Gene3D" id="2.60.40.2220">
    <property type="match status" value="1"/>
</dbReference>
<keyword evidence="7" id="KW-1185">Reference proteome</keyword>
<dbReference type="InterPro" id="IPR011013">
    <property type="entry name" value="Gal_mutarotase_sf_dom"/>
</dbReference>
<dbReference type="SUPFAM" id="SSF74650">
    <property type="entry name" value="Galactose mutarotase-like"/>
    <property type="match status" value="1"/>
</dbReference>
<name>A0A6N6JG73_9RHOB</name>